<gene>
    <name evidence="2" type="ORF">METBISCDRAFT_24268</name>
</gene>
<dbReference type="Proteomes" id="UP000268321">
    <property type="component" value="Unassembled WGS sequence"/>
</dbReference>
<keyword evidence="1" id="KW-0732">Signal</keyword>
<feature type="chain" id="PRO_5020856817" evidence="1">
    <location>
        <begin position="19"/>
        <end position="155"/>
    </location>
</feature>
<keyword evidence="3" id="KW-1185">Reference proteome</keyword>
<protein>
    <submittedName>
        <fullName evidence="2">Uncharacterized protein</fullName>
    </submittedName>
</protein>
<organism evidence="2 3">
    <name type="scientific">Metschnikowia bicuspidata</name>
    <dbReference type="NCBI Taxonomy" id="27322"/>
    <lineage>
        <taxon>Eukaryota</taxon>
        <taxon>Fungi</taxon>
        <taxon>Dikarya</taxon>
        <taxon>Ascomycota</taxon>
        <taxon>Saccharomycotina</taxon>
        <taxon>Pichiomycetes</taxon>
        <taxon>Metschnikowiaceae</taxon>
        <taxon>Metschnikowia</taxon>
    </lineage>
</organism>
<accession>A0A4P9Z9J5</accession>
<evidence type="ECO:0000313" key="2">
    <source>
        <dbReference type="EMBL" id="RKP29383.1"/>
    </source>
</evidence>
<dbReference type="EMBL" id="ML004490">
    <property type="protein sequence ID" value="RKP29383.1"/>
    <property type="molecule type" value="Genomic_DNA"/>
</dbReference>
<reference evidence="3" key="1">
    <citation type="journal article" date="2018" name="Nat. Microbiol.">
        <title>Leveraging single-cell genomics to expand the fungal tree of life.</title>
        <authorList>
            <person name="Ahrendt S.R."/>
            <person name="Quandt C.A."/>
            <person name="Ciobanu D."/>
            <person name="Clum A."/>
            <person name="Salamov A."/>
            <person name="Andreopoulos B."/>
            <person name="Cheng J.F."/>
            <person name="Woyke T."/>
            <person name="Pelin A."/>
            <person name="Henrissat B."/>
            <person name="Reynolds N.K."/>
            <person name="Benny G.L."/>
            <person name="Smith M.E."/>
            <person name="James T.Y."/>
            <person name="Grigoriev I.V."/>
        </authorList>
    </citation>
    <scope>NUCLEOTIDE SEQUENCE [LARGE SCALE GENOMIC DNA]</scope>
    <source>
        <strain evidence="3">Baker2002</strain>
    </source>
</reference>
<evidence type="ECO:0000256" key="1">
    <source>
        <dbReference type="SAM" id="SignalP"/>
    </source>
</evidence>
<feature type="signal peptide" evidence="1">
    <location>
        <begin position="1"/>
        <end position="18"/>
    </location>
</feature>
<proteinExistence type="predicted"/>
<sequence length="155" mass="16825">MKLLAALTLLLPAVHVAALPGIDIVALPGNFGLRIGPNSDDPVVVKSPEHPEYYVVDESVRGGTALRFELGDNNILIDQDKKSVIVDDLGDLRVGLDVKLATSGFFFDKDGKLSTLNDVGESFYLCPLSPPGKMKLRLSLYLEPDCQGIDLYKIL</sequence>
<dbReference type="AlphaFoldDB" id="A0A4P9Z9J5"/>
<name>A0A4P9Z9J5_9ASCO</name>
<evidence type="ECO:0000313" key="3">
    <source>
        <dbReference type="Proteomes" id="UP000268321"/>
    </source>
</evidence>